<dbReference type="Gene3D" id="3.50.50.60">
    <property type="entry name" value="FAD/NAD(P)-binding domain"/>
    <property type="match status" value="1"/>
</dbReference>
<protein>
    <submittedName>
        <fullName evidence="3">Glycerol-3-phosphate dehydrogenase</fullName>
    </submittedName>
</protein>
<feature type="domain" description="FAD dependent oxidoreductase" evidence="1">
    <location>
        <begin position="9"/>
        <end position="355"/>
    </location>
</feature>
<dbReference type="InterPro" id="IPR036188">
    <property type="entry name" value="FAD/NAD-bd_sf"/>
</dbReference>
<dbReference type="SUPFAM" id="SSF51905">
    <property type="entry name" value="FAD/NAD(P)-binding domain"/>
    <property type="match status" value="1"/>
</dbReference>
<dbReference type="SUPFAM" id="SSF54373">
    <property type="entry name" value="FAD-linked reductases, C-terminal domain"/>
    <property type="match status" value="1"/>
</dbReference>
<dbReference type="Pfam" id="PF01266">
    <property type="entry name" value="DAO"/>
    <property type="match status" value="1"/>
</dbReference>
<evidence type="ECO:0000313" key="3">
    <source>
        <dbReference type="EMBL" id="RZS77538.1"/>
    </source>
</evidence>
<proteinExistence type="predicted"/>
<dbReference type="AlphaFoldDB" id="A0A4Q7N778"/>
<dbReference type="InterPro" id="IPR007419">
    <property type="entry name" value="BFD-like_2Fe2S-bd_dom"/>
</dbReference>
<name>A0A4Q7N778_9ACTN</name>
<organism evidence="3 4">
    <name type="scientific">Motilibacter rhizosphaerae</name>
    <dbReference type="NCBI Taxonomy" id="598652"/>
    <lineage>
        <taxon>Bacteria</taxon>
        <taxon>Bacillati</taxon>
        <taxon>Actinomycetota</taxon>
        <taxon>Actinomycetes</taxon>
        <taxon>Motilibacterales</taxon>
        <taxon>Motilibacteraceae</taxon>
        <taxon>Motilibacter</taxon>
    </lineage>
</organism>
<gene>
    <name evidence="3" type="ORF">EV189_4018</name>
</gene>
<evidence type="ECO:0000259" key="1">
    <source>
        <dbReference type="Pfam" id="PF01266"/>
    </source>
</evidence>
<accession>A0A4Q7N778</accession>
<feature type="domain" description="BFD-like [2Fe-2S]-binding" evidence="2">
    <location>
        <begin position="405"/>
        <end position="458"/>
    </location>
</feature>
<dbReference type="PANTHER" id="PTHR42720:SF1">
    <property type="entry name" value="GLYCEROL 3-PHOSPHATE OXIDASE"/>
    <property type="match status" value="1"/>
</dbReference>
<evidence type="ECO:0000313" key="4">
    <source>
        <dbReference type="Proteomes" id="UP000293638"/>
    </source>
</evidence>
<sequence>MSTTAQPYDVVVIGAGIVGSAIARTLAGYRLRVALLDARDDVGEGTSKANTAILHTGFDASPGTLESRLVHEGYHLLAAYAQETGIPVERTGALLVAWDEEQRDALPGLQAKAEKNGYHECRIVDADEVYAQVPHLGPGALAGLTVPDESIICTWTTNFALATDAVQRGAELLLERYVQSVDITDQTTTLHTSRGDVTARWVINAAGLGGDIIDGLFGYDRFTITPRRGELLVYDKQARQLVDKIVLPVPTARGKGVLVSPTIYGNVMLGPTAEDITDKTNTGTTEKGFEFLLGKGQQLMPELLEEEVTATYAGLRAASSHPDYLIEADRERRYVVVGGVRSTGLTSGMAVAQYVDHLLHETGGLELVERDDVPPPPRMPNIGEAFLRPYQDAARIAADPAYGKIVCFCERVTAGEIRDTFCSPLPPTTVEGLRRRTRAMNGRCQGFFCGAEVGELLKTRGNVPAAASHIQEVSS</sequence>
<dbReference type="OrthoDB" id="9801699at2"/>
<reference evidence="3 4" key="1">
    <citation type="submission" date="2019-02" db="EMBL/GenBank/DDBJ databases">
        <title>Genomic Encyclopedia of Type Strains, Phase IV (KMG-IV): sequencing the most valuable type-strain genomes for metagenomic binning, comparative biology and taxonomic classification.</title>
        <authorList>
            <person name="Goeker M."/>
        </authorList>
    </citation>
    <scope>NUCLEOTIDE SEQUENCE [LARGE SCALE GENOMIC DNA]</scope>
    <source>
        <strain evidence="3 4">DSM 45622</strain>
    </source>
</reference>
<dbReference type="InterPro" id="IPR052745">
    <property type="entry name" value="G3P_Oxidase/Oxidoreductase"/>
</dbReference>
<dbReference type="Proteomes" id="UP000293638">
    <property type="component" value="Unassembled WGS sequence"/>
</dbReference>
<dbReference type="PANTHER" id="PTHR42720">
    <property type="entry name" value="GLYCEROL-3-PHOSPHATE DEHYDROGENASE"/>
    <property type="match status" value="1"/>
</dbReference>
<dbReference type="Pfam" id="PF04324">
    <property type="entry name" value="Fer2_BFD"/>
    <property type="match status" value="1"/>
</dbReference>
<dbReference type="RefSeq" id="WP_130494737.1">
    <property type="nucleotide sequence ID" value="NZ_SGXD01000010.1"/>
</dbReference>
<dbReference type="CDD" id="cd19946">
    <property type="entry name" value="GlpA-like_Fer2_BFD-like"/>
    <property type="match status" value="1"/>
</dbReference>
<keyword evidence="4" id="KW-1185">Reference proteome</keyword>
<comment type="caution">
    <text evidence="3">The sequence shown here is derived from an EMBL/GenBank/DDBJ whole genome shotgun (WGS) entry which is preliminary data.</text>
</comment>
<evidence type="ECO:0000259" key="2">
    <source>
        <dbReference type="Pfam" id="PF04324"/>
    </source>
</evidence>
<dbReference type="Gene3D" id="3.30.9.10">
    <property type="entry name" value="D-Amino Acid Oxidase, subunit A, domain 2"/>
    <property type="match status" value="1"/>
</dbReference>
<dbReference type="EMBL" id="SGXD01000010">
    <property type="protein sequence ID" value="RZS77538.1"/>
    <property type="molecule type" value="Genomic_DNA"/>
</dbReference>
<dbReference type="Gene3D" id="1.10.10.1100">
    <property type="entry name" value="BFD-like [2Fe-2S]-binding domain"/>
    <property type="match status" value="1"/>
</dbReference>
<dbReference type="InterPro" id="IPR006076">
    <property type="entry name" value="FAD-dep_OxRdtase"/>
</dbReference>
<dbReference type="InterPro" id="IPR041854">
    <property type="entry name" value="BFD-like_2Fe2S-bd_dom_sf"/>
</dbReference>